<sequence>MALRVLFIGGNGIISSASSARIVERGDDLTLLNRGRSTDRPPIAGARHLTGDADDAASVAAAIGDETFDVVANFRSFSPAQVERDLDLFEGRCRQYVYISSASAYQKPVSHLPITESTPLRNPYWQYSRDKIASEDLLVAAYRERGFPATIIRPSHTYDGTSVPLLGGWTAIDRMRRGAPVVVQGDGTSLWTLTHTRDFAVAFTGLLGNDRAVGEAFHITSDEVLTWDQVGEALARAAGAEFRPVHVASEAIARELPEDGPGLLGDKAHSVVFDNTKVKSLVPEYRAIIPFWRGAQEIVDWHDADAARREVDPALDAAFDRLIERHGA</sequence>
<dbReference type="InterPro" id="IPR001509">
    <property type="entry name" value="Epimerase_deHydtase"/>
</dbReference>
<evidence type="ECO:0000313" key="2">
    <source>
        <dbReference type="EMBL" id="RZS67590.1"/>
    </source>
</evidence>
<dbReference type="RefSeq" id="WP_130351014.1">
    <property type="nucleotide sequence ID" value="NZ_SGWY01000001.1"/>
</dbReference>
<dbReference type="Gene3D" id="3.40.50.720">
    <property type="entry name" value="NAD(P)-binding Rossmann-like Domain"/>
    <property type="match status" value="1"/>
</dbReference>
<feature type="domain" description="NAD-dependent epimerase/dehydratase" evidence="1">
    <location>
        <begin position="6"/>
        <end position="217"/>
    </location>
</feature>
<evidence type="ECO:0000259" key="1">
    <source>
        <dbReference type="Pfam" id="PF01370"/>
    </source>
</evidence>
<dbReference type="SUPFAM" id="SSF51735">
    <property type="entry name" value="NAD(P)-binding Rossmann-fold domains"/>
    <property type="match status" value="1"/>
</dbReference>
<dbReference type="AlphaFoldDB" id="A0A4V2EZT3"/>
<reference evidence="2 3" key="1">
    <citation type="submission" date="2019-02" db="EMBL/GenBank/DDBJ databases">
        <title>Genomic Encyclopedia of Type Strains, Phase IV (KMG-IV): sequencing the most valuable type-strain genomes for metagenomic binning, comparative biology and taxonomic classification.</title>
        <authorList>
            <person name="Goeker M."/>
        </authorList>
    </citation>
    <scope>NUCLEOTIDE SEQUENCE [LARGE SCALE GENOMIC DNA]</scope>
    <source>
        <strain evidence="2 3">DSM 43045</strain>
    </source>
</reference>
<comment type="caution">
    <text evidence="2">The sequence shown here is derived from an EMBL/GenBank/DDBJ whole genome shotgun (WGS) entry which is preliminary data.</text>
</comment>
<dbReference type="InterPro" id="IPR036291">
    <property type="entry name" value="NAD(P)-bd_dom_sf"/>
</dbReference>
<dbReference type="PANTHER" id="PTHR43245">
    <property type="entry name" value="BIFUNCTIONAL POLYMYXIN RESISTANCE PROTEIN ARNA"/>
    <property type="match status" value="1"/>
</dbReference>
<accession>A0A4V2EZT3</accession>
<dbReference type="OrthoDB" id="9776016at2"/>
<dbReference type="InterPro" id="IPR050177">
    <property type="entry name" value="Lipid_A_modif_metabolic_enz"/>
</dbReference>
<dbReference type="EMBL" id="SGWY01000001">
    <property type="protein sequence ID" value="RZS67590.1"/>
    <property type="molecule type" value="Genomic_DNA"/>
</dbReference>
<keyword evidence="3" id="KW-1185">Reference proteome</keyword>
<proteinExistence type="predicted"/>
<gene>
    <name evidence="2" type="ORF">EV187_0011</name>
</gene>
<organism evidence="2 3">
    <name type="scientific">Agromyces ramosus</name>
    <dbReference type="NCBI Taxonomy" id="33879"/>
    <lineage>
        <taxon>Bacteria</taxon>
        <taxon>Bacillati</taxon>
        <taxon>Actinomycetota</taxon>
        <taxon>Actinomycetes</taxon>
        <taxon>Micrococcales</taxon>
        <taxon>Microbacteriaceae</taxon>
        <taxon>Agromyces</taxon>
    </lineage>
</organism>
<name>A0A4V2EZT3_9MICO</name>
<evidence type="ECO:0000313" key="3">
    <source>
        <dbReference type="Proteomes" id="UP000293289"/>
    </source>
</evidence>
<dbReference type="Proteomes" id="UP000293289">
    <property type="component" value="Unassembled WGS sequence"/>
</dbReference>
<protein>
    <submittedName>
        <fullName evidence="2">Nucleoside-diphosphate-sugar epimerase</fullName>
    </submittedName>
</protein>
<dbReference type="Pfam" id="PF01370">
    <property type="entry name" value="Epimerase"/>
    <property type="match status" value="1"/>
</dbReference>